<dbReference type="SUPFAM" id="SSF160240">
    <property type="entry name" value="Cation efflux protein cytoplasmic domain-like"/>
    <property type="match status" value="1"/>
</dbReference>
<evidence type="ECO:0000256" key="6">
    <source>
        <dbReference type="ARBA" id="ARBA00022989"/>
    </source>
</evidence>
<feature type="transmembrane region" description="Helical" evidence="9">
    <location>
        <begin position="163"/>
        <end position="185"/>
    </location>
</feature>
<evidence type="ECO:0000259" key="10">
    <source>
        <dbReference type="Pfam" id="PF01545"/>
    </source>
</evidence>
<proteinExistence type="inferred from homology"/>
<evidence type="ECO:0000313" key="12">
    <source>
        <dbReference type="EMBL" id="MDR6942647.1"/>
    </source>
</evidence>
<organism evidence="12 13">
    <name type="scientific">Mucilaginibacter pocheonensis</name>
    <dbReference type="NCBI Taxonomy" id="398050"/>
    <lineage>
        <taxon>Bacteria</taxon>
        <taxon>Pseudomonadati</taxon>
        <taxon>Bacteroidota</taxon>
        <taxon>Sphingobacteriia</taxon>
        <taxon>Sphingobacteriales</taxon>
        <taxon>Sphingobacteriaceae</taxon>
        <taxon>Mucilaginibacter</taxon>
    </lineage>
</organism>
<dbReference type="InterPro" id="IPR036837">
    <property type="entry name" value="Cation_efflux_CTD_sf"/>
</dbReference>
<feature type="transmembrane region" description="Helical" evidence="9">
    <location>
        <begin position="96"/>
        <end position="119"/>
    </location>
</feature>
<keyword evidence="5" id="KW-0862">Zinc</keyword>
<dbReference type="RefSeq" id="WP_310096053.1">
    <property type="nucleotide sequence ID" value="NZ_JAVDUU010000002.1"/>
</dbReference>
<dbReference type="EMBL" id="JAVDUU010000002">
    <property type="protein sequence ID" value="MDR6942647.1"/>
    <property type="molecule type" value="Genomic_DNA"/>
</dbReference>
<feature type="domain" description="Cation efflux protein cytoplasmic" evidence="11">
    <location>
        <begin position="225"/>
        <end position="287"/>
    </location>
</feature>
<comment type="subcellular location">
    <subcellularLocation>
        <location evidence="1">Membrane</location>
        <topology evidence="1">Multi-pass membrane protein</topology>
    </subcellularLocation>
</comment>
<dbReference type="PANTHER" id="PTHR11562">
    <property type="entry name" value="CATION EFFLUX PROTEIN/ ZINC TRANSPORTER"/>
    <property type="match status" value="1"/>
</dbReference>
<dbReference type="InterPro" id="IPR058533">
    <property type="entry name" value="Cation_efflux_TM"/>
</dbReference>
<evidence type="ECO:0000256" key="2">
    <source>
        <dbReference type="ARBA" id="ARBA00008873"/>
    </source>
</evidence>
<dbReference type="Proteomes" id="UP001247620">
    <property type="component" value="Unassembled WGS sequence"/>
</dbReference>
<protein>
    <submittedName>
        <fullName evidence="12">Cobalt-zinc-cadmium efflux system protein</fullName>
    </submittedName>
</protein>
<name>A0ABU1TBA2_9SPHI</name>
<dbReference type="SUPFAM" id="SSF161111">
    <property type="entry name" value="Cation efflux protein transmembrane domain-like"/>
    <property type="match status" value="1"/>
</dbReference>
<comment type="caution">
    <text evidence="12">The sequence shown here is derived from an EMBL/GenBank/DDBJ whole genome shotgun (WGS) entry which is preliminary data.</text>
</comment>
<keyword evidence="7" id="KW-0406">Ion transport</keyword>
<evidence type="ECO:0000313" key="13">
    <source>
        <dbReference type="Proteomes" id="UP001247620"/>
    </source>
</evidence>
<evidence type="ECO:0000256" key="3">
    <source>
        <dbReference type="ARBA" id="ARBA00022448"/>
    </source>
</evidence>
<sequence length="310" mass="34329">MSAGHDHSHAHGHHHHDHAPKLDHLNSAFIIGIILNSAFVIVEAVAGFITHSLSLLTDAGHNLSDVASLALALLAFKLTKVSANRQYTYGYKRSTIIVSFFNAIILFVAVGFIVYEAIVRFMNPETVSGGTMAWVAFIGIVINAFTAWLFVKDKDTDLNVKGAYLHMAVDAIVSLGVVVSGIIIYFTGLYWIDSVVSLIIGAVILRGTWSLLKDSLRLEMDGVPAEMDLTKIRAELMKCKAVVDVHHMHVWALSTTENALTAHLVIKPENMADFDNIKHDLRHRLQHLDINHSTFEPEFADEKCKQPECL</sequence>
<keyword evidence="8 9" id="KW-0472">Membrane</keyword>
<keyword evidence="6 9" id="KW-1133">Transmembrane helix</keyword>
<dbReference type="Pfam" id="PF01545">
    <property type="entry name" value="Cation_efflux"/>
    <property type="match status" value="1"/>
</dbReference>
<evidence type="ECO:0000256" key="4">
    <source>
        <dbReference type="ARBA" id="ARBA00022692"/>
    </source>
</evidence>
<evidence type="ECO:0000259" key="11">
    <source>
        <dbReference type="Pfam" id="PF16916"/>
    </source>
</evidence>
<keyword evidence="4 9" id="KW-0812">Transmembrane</keyword>
<keyword evidence="13" id="KW-1185">Reference proteome</keyword>
<dbReference type="Gene3D" id="1.20.1510.10">
    <property type="entry name" value="Cation efflux protein transmembrane domain"/>
    <property type="match status" value="1"/>
</dbReference>
<keyword evidence="5" id="KW-0864">Zinc transport</keyword>
<keyword evidence="3" id="KW-0813">Transport</keyword>
<comment type="similarity">
    <text evidence="2">Belongs to the cation diffusion facilitator (CDF) transporter (TC 2.A.4) family. SLC30A subfamily.</text>
</comment>
<feature type="transmembrane region" description="Helical" evidence="9">
    <location>
        <begin position="191"/>
        <end position="212"/>
    </location>
</feature>
<evidence type="ECO:0000256" key="1">
    <source>
        <dbReference type="ARBA" id="ARBA00004141"/>
    </source>
</evidence>
<dbReference type="NCBIfam" id="TIGR01297">
    <property type="entry name" value="CDF"/>
    <property type="match status" value="1"/>
</dbReference>
<dbReference type="PANTHER" id="PTHR11562:SF17">
    <property type="entry name" value="RE54080P-RELATED"/>
    <property type="match status" value="1"/>
</dbReference>
<gene>
    <name evidence="12" type="ORF">J2W55_002489</name>
</gene>
<evidence type="ECO:0000256" key="7">
    <source>
        <dbReference type="ARBA" id="ARBA00023065"/>
    </source>
</evidence>
<evidence type="ECO:0000256" key="5">
    <source>
        <dbReference type="ARBA" id="ARBA00022906"/>
    </source>
</evidence>
<dbReference type="InterPro" id="IPR002524">
    <property type="entry name" value="Cation_efflux"/>
</dbReference>
<feature type="transmembrane region" description="Helical" evidence="9">
    <location>
        <begin position="28"/>
        <end position="53"/>
    </location>
</feature>
<accession>A0ABU1TBA2</accession>
<reference evidence="12 13" key="1">
    <citation type="submission" date="2023-07" db="EMBL/GenBank/DDBJ databases">
        <title>Sorghum-associated microbial communities from plants grown in Nebraska, USA.</title>
        <authorList>
            <person name="Schachtman D."/>
        </authorList>
    </citation>
    <scope>NUCLEOTIDE SEQUENCE [LARGE SCALE GENOMIC DNA]</scope>
    <source>
        <strain evidence="12 13">3262</strain>
    </source>
</reference>
<dbReference type="InterPro" id="IPR027470">
    <property type="entry name" value="Cation_efflux_CTD"/>
</dbReference>
<feature type="domain" description="Cation efflux protein transmembrane" evidence="10">
    <location>
        <begin position="30"/>
        <end position="217"/>
    </location>
</feature>
<dbReference type="Pfam" id="PF16916">
    <property type="entry name" value="ZT_dimer"/>
    <property type="match status" value="1"/>
</dbReference>
<evidence type="ECO:0000256" key="8">
    <source>
        <dbReference type="ARBA" id="ARBA00023136"/>
    </source>
</evidence>
<feature type="transmembrane region" description="Helical" evidence="9">
    <location>
        <begin position="131"/>
        <end position="151"/>
    </location>
</feature>
<dbReference type="InterPro" id="IPR027469">
    <property type="entry name" value="Cation_efflux_TMD_sf"/>
</dbReference>
<evidence type="ECO:0000256" key="9">
    <source>
        <dbReference type="SAM" id="Phobius"/>
    </source>
</evidence>
<dbReference type="InterPro" id="IPR050681">
    <property type="entry name" value="CDF/SLC30A"/>
</dbReference>